<proteinExistence type="predicted"/>
<sequence>MVIHAWALSWFTKHTAIALMGNSRTKFFDVCELREMVLNLLPLPAVFSFALSSDSHKQGVAMLFRGRFCTFARRFFDDPTPFFDALICSMGVLSGSGALRILFFMETYGWEPSDMDIYVPLGKADFLTTFVTAAGYSEDLVHPWEHRGYADGFIQTVSHDRGFTILSTVQSFIKETRYSGHNGHICGRAEVCAVTRRSTNDKGCVQLTFCEDSYEASGYRWLPTVDWCLGGRLCNKAIGYQIPYVMVRGDI</sequence>
<name>A0A8I3ABP7_9AGAM</name>
<organism evidence="1 2">
    <name type="scientific">Boletus reticuloceps</name>
    <dbReference type="NCBI Taxonomy" id="495285"/>
    <lineage>
        <taxon>Eukaryota</taxon>
        <taxon>Fungi</taxon>
        <taxon>Dikarya</taxon>
        <taxon>Basidiomycota</taxon>
        <taxon>Agaricomycotina</taxon>
        <taxon>Agaricomycetes</taxon>
        <taxon>Agaricomycetidae</taxon>
        <taxon>Boletales</taxon>
        <taxon>Boletineae</taxon>
        <taxon>Boletaceae</taxon>
        <taxon>Boletoideae</taxon>
        <taxon>Boletus</taxon>
    </lineage>
</organism>
<comment type="caution">
    <text evidence="1">The sequence shown here is derived from an EMBL/GenBank/DDBJ whole genome shotgun (WGS) entry which is preliminary data.</text>
</comment>
<gene>
    <name evidence="1" type="ORF">JVT61DRAFT_11895</name>
</gene>
<reference evidence="1" key="1">
    <citation type="submission" date="2021-03" db="EMBL/GenBank/DDBJ databases">
        <title>Evolutionary innovations through gain and loss of genes in the ectomycorrhizal Boletales.</title>
        <authorList>
            <person name="Wu G."/>
            <person name="Miyauchi S."/>
            <person name="Morin E."/>
            <person name="Yang Z.-L."/>
            <person name="Xu J."/>
            <person name="Martin F.M."/>
        </authorList>
    </citation>
    <scope>NUCLEOTIDE SEQUENCE</scope>
    <source>
        <strain evidence="1">BR01</strain>
    </source>
</reference>
<evidence type="ECO:0000313" key="2">
    <source>
        <dbReference type="Proteomes" id="UP000683000"/>
    </source>
</evidence>
<evidence type="ECO:0000313" key="1">
    <source>
        <dbReference type="EMBL" id="KAG6379426.1"/>
    </source>
</evidence>
<dbReference type="EMBL" id="JAGFBS010000005">
    <property type="protein sequence ID" value="KAG6379426.1"/>
    <property type="molecule type" value="Genomic_DNA"/>
</dbReference>
<dbReference type="AlphaFoldDB" id="A0A8I3ABP7"/>
<accession>A0A8I3ABP7</accession>
<protein>
    <submittedName>
        <fullName evidence="1">Uncharacterized protein</fullName>
    </submittedName>
</protein>
<keyword evidence="2" id="KW-1185">Reference proteome</keyword>
<dbReference type="Proteomes" id="UP000683000">
    <property type="component" value="Unassembled WGS sequence"/>
</dbReference>